<sequence length="295" mass="31951">MTTPLTASATGLSYRYGRNTLALDNLTLSFPAGQISGLFGSNGAGKTTLLSLMGGLLFPSAGTIHIGEETRTDYFSGNVSLVGTGADMILKDFSLDESIKTHAEFRPTFERALFDEFLSPLNIDLSKKVDALSRGQRSAISAAIGLASRAPVTIFDEVTLGMDARTRQRFYDMLLTDHEAHPRTVVLSTHLIAEVERLISSAVIIEYGRLVAQGTPEEITSSVFAVSGEARQVQAFTDSHPEYTLLDRRDAGSFTRFLLRGQAPRTLPADITCEARVSFDECVTALGVDTTEMEA</sequence>
<comment type="caution">
    <text evidence="4">The sequence shown here is derived from an EMBL/GenBank/DDBJ whole genome shotgun (WGS) entry which is preliminary data.</text>
</comment>
<gene>
    <name evidence="4" type="ORF">EII11_05380</name>
</gene>
<dbReference type="InterPro" id="IPR003439">
    <property type="entry name" value="ABC_transporter-like_ATP-bd"/>
</dbReference>
<dbReference type="GO" id="GO:0005524">
    <property type="term" value="F:ATP binding"/>
    <property type="evidence" value="ECO:0007669"/>
    <property type="project" value="UniProtKB-KW"/>
</dbReference>
<accession>A0A3P1SEG9</accession>
<dbReference type="Pfam" id="PF00005">
    <property type="entry name" value="ABC_tran"/>
    <property type="match status" value="1"/>
</dbReference>
<dbReference type="Gene3D" id="3.40.50.300">
    <property type="entry name" value="P-loop containing nucleotide triphosphate hydrolases"/>
    <property type="match status" value="1"/>
</dbReference>
<dbReference type="PANTHER" id="PTHR43158:SF5">
    <property type="entry name" value="ABC TRANSPORTER, ATP-BINDING PROTEIN"/>
    <property type="match status" value="1"/>
</dbReference>
<dbReference type="InterPro" id="IPR027417">
    <property type="entry name" value="P-loop_NTPase"/>
</dbReference>
<reference evidence="4 5" key="1">
    <citation type="submission" date="2018-11" db="EMBL/GenBank/DDBJ databases">
        <title>Genomes From Bacteria Associated with the Canine Oral Cavity: a Test Case for Automated Genome-Based Taxonomic Assignment.</title>
        <authorList>
            <person name="Coil D.A."/>
            <person name="Jospin G."/>
            <person name="Darling A.E."/>
            <person name="Wallis C."/>
            <person name="Davis I.J."/>
            <person name="Harris S."/>
            <person name="Eisen J.A."/>
            <person name="Holcombe L.J."/>
            <person name="O'Flynn C."/>
        </authorList>
    </citation>
    <scope>NUCLEOTIDE SEQUENCE [LARGE SCALE GENOMIC DNA]</scope>
    <source>
        <strain evidence="4 5">OH770</strain>
    </source>
</reference>
<dbReference type="OrthoDB" id="9804819at2"/>
<evidence type="ECO:0000256" key="2">
    <source>
        <dbReference type="ARBA" id="ARBA00022840"/>
    </source>
</evidence>
<dbReference type="RefSeq" id="WP_124869668.1">
    <property type="nucleotide sequence ID" value="NZ_RQZF01000003.1"/>
</dbReference>
<dbReference type="GO" id="GO:0016887">
    <property type="term" value="F:ATP hydrolysis activity"/>
    <property type="evidence" value="ECO:0007669"/>
    <property type="project" value="InterPro"/>
</dbReference>
<dbReference type="EMBL" id="RQZF01000003">
    <property type="protein sequence ID" value="RRC95691.1"/>
    <property type="molecule type" value="Genomic_DNA"/>
</dbReference>
<proteinExistence type="predicted"/>
<name>A0A3P1SEG9_9ACTO</name>
<dbReference type="InterPro" id="IPR003593">
    <property type="entry name" value="AAA+_ATPase"/>
</dbReference>
<keyword evidence="5" id="KW-1185">Reference proteome</keyword>
<organism evidence="4 5">
    <name type="scientific">Schaalia canis</name>
    <dbReference type="NCBI Taxonomy" id="100469"/>
    <lineage>
        <taxon>Bacteria</taxon>
        <taxon>Bacillati</taxon>
        <taxon>Actinomycetota</taxon>
        <taxon>Actinomycetes</taxon>
        <taxon>Actinomycetales</taxon>
        <taxon>Actinomycetaceae</taxon>
        <taxon>Schaalia</taxon>
    </lineage>
</organism>
<evidence type="ECO:0000256" key="1">
    <source>
        <dbReference type="ARBA" id="ARBA00022741"/>
    </source>
</evidence>
<dbReference type="Proteomes" id="UP000280444">
    <property type="component" value="Unassembled WGS sequence"/>
</dbReference>
<dbReference type="PROSITE" id="PS50893">
    <property type="entry name" value="ABC_TRANSPORTER_2"/>
    <property type="match status" value="1"/>
</dbReference>
<keyword evidence="1" id="KW-0547">Nucleotide-binding</keyword>
<dbReference type="PANTHER" id="PTHR43158">
    <property type="entry name" value="SKFA PEPTIDE EXPORT ATP-BINDING PROTEIN SKFE"/>
    <property type="match status" value="1"/>
</dbReference>
<protein>
    <submittedName>
        <fullName evidence="4">ABC transporter ATP-binding protein</fullName>
    </submittedName>
</protein>
<evidence type="ECO:0000313" key="4">
    <source>
        <dbReference type="EMBL" id="RRC95691.1"/>
    </source>
</evidence>
<evidence type="ECO:0000313" key="5">
    <source>
        <dbReference type="Proteomes" id="UP000280444"/>
    </source>
</evidence>
<keyword evidence="2 4" id="KW-0067">ATP-binding</keyword>
<evidence type="ECO:0000259" key="3">
    <source>
        <dbReference type="PROSITE" id="PS50893"/>
    </source>
</evidence>
<feature type="domain" description="ABC transporter" evidence="3">
    <location>
        <begin position="7"/>
        <end position="232"/>
    </location>
</feature>
<dbReference type="AlphaFoldDB" id="A0A3P1SEG9"/>
<dbReference type="SUPFAM" id="SSF52540">
    <property type="entry name" value="P-loop containing nucleoside triphosphate hydrolases"/>
    <property type="match status" value="1"/>
</dbReference>
<dbReference type="SMART" id="SM00382">
    <property type="entry name" value="AAA"/>
    <property type="match status" value="1"/>
</dbReference>